<gene>
    <name evidence="1" type="ORF">GBAR_LOCUS16017</name>
</gene>
<name>A0AA35SFT3_GEOBA</name>
<protein>
    <submittedName>
        <fullName evidence="1">Uncharacterized protein</fullName>
    </submittedName>
</protein>
<keyword evidence="2" id="KW-1185">Reference proteome</keyword>
<sequence>MDTELERSPLSRPTLKLTPLQDSFAPVSIAFNDSPGLAVRYGRWATEWFPTCSCDACDEMPDEEFERFTELLSDVVAGRFREALSGGDGWSRNEFWSADHRIGGGGSRVPREEAAQILNGSEEVVLEWMPWPPRPGRGET</sequence>
<dbReference type="AlphaFoldDB" id="A0AA35SFT3"/>
<dbReference type="Proteomes" id="UP001174909">
    <property type="component" value="Unassembled WGS sequence"/>
</dbReference>
<evidence type="ECO:0000313" key="1">
    <source>
        <dbReference type="EMBL" id="CAI8028097.1"/>
    </source>
</evidence>
<dbReference type="Pfam" id="PF19736">
    <property type="entry name" value="DUF6226"/>
    <property type="match status" value="1"/>
</dbReference>
<proteinExistence type="predicted"/>
<dbReference type="EMBL" id="CASHTH010002317">
    <property type="protein sequence ID" value="CAI8028097.1"/>
    <property type="molecule type" value="Genomic_DNA"/>
</dbReference>
<reference evidence="1" key="1">
    <citation type="submission" date="2023-03" db="EMBL/GenBank/DDBJ databases">
        <authorList>
            <person name="Steffen K."/>
            <person name="Cardenas P."/>
        </authorList>
    </citation>
    <scope>NUCLEOTIDE SEQUENCE</scope>
</reference>
<organism evidence="1 2">
    <name type="scientific">Geodia barretti</name>
    <name type="common">Barrett's horny sponge</name>
    <dbReference type="NCBI Taxonomy" id="519541"/>
    <lineage>
        <taxon>Eukaryota</taxon>
        <taxon>Metazoa</taxon>
        <taxon>Porifera</taxon>
        <taxon>Demospongiae</taxon>
        <taxon>Heteroscleromorpha</taxon>
        <taxon>Tetractinellida</taxon>
        <taxon>Astrophorina</taxon>
        <taxon>Geodiidae</taxon>
        <taxon>Geodia</taxon>
    </lineage>
</organism>
<comment type="caution">
    <text evidence="1">The sequence shown here is derived from an EMBL/GenBank/DDBJ whole genome shotgun (WGS) entry which is preliminary data.</text>
</comment>
<dbReference type="InterPro" id="IPR045773">
    <property type="entry name" value="DUF6226"/>
</dbReference>
<accession>A0AA35SFT3</accession>
<evidence type="ECO:0000313" key="2">
    <source>
        <dbReference type="Proteomes" id="UP001174909"/>
    </source>
</evidence>